<dbReference type="AlphaFoldDB" id="A0A6J7BMU1"/>
<dbReference type="InterPro" id="IPR046348">
    <property type="entry name" value="SIS_dom_sf"/>
</dbReference>
<dbReference type="PANTHER" id="PTHR10937:SF0">
    <property type="entry name" value="GLUTAMINE--FRUCTOSE-6-PHOSPHATE TRANSAMINASE (ISOMERIZING)"/>
    <property type="match status" value="1"/>
</dbReference>
<dbReference type="Gene3D" id="3.40.50.10490">
    <property type="entry name" value="Glucose-6-phosphate isomerase like protein, domain 1"/>
    <property type="match status" value="1"/>
</dbReference>
<dbReference type="SUPFAM" id="SSF53697">
    <property type="entry name" value="SIS domain"/>
    <property type="match status" value="1"/>
</dbReference>
<dbReference type="PROSITE" id="PS51464">
    <property type="entry name" value="SIS"/>
    <property type="match status" value="1"/>
</dbReference>
<accession>A0A6J7BMU1</accession>
<dbReference type="InterPro" id="IPR001347">
    <property type="entry name" value="SIS_dom"/>
</dbReference>
<name>A0A6J7BMU1_9ZZZZ</name>
<gene>
    <name evidence="3" type="ORF">UFOPK3268_00353</name>
</gene>
<protein>
    <submittedName>
        <fullName evidence="3">Unannotated protein</fullName>
    </submittedName>
</protein>
<evidence type="ECO:0000256" key="1">
    <source>
        <dbReference type="ARBA" id="ARBA00022737"/>
    </source>
</evidence>
<dbReference type="CDD" id="cd05008">
    <property type="entry name" value="SIS_GlmS_GlmD_1"/>
    <property type="match status" value="1"/>
</dbReference>
<keyword evidence="1" id="KW-0677">Repeat</keyword>
<dbReference type="GO" id="GO:0097367">
    <property type="term" value="F:carbohydrate derivative binding"/>
    <property type="evidence" value="ECO:0007669"/>
    <property type="project" value="InterPro"/>
</dbReference>
<dbReference type="PANTHER" id="PTHR10937">
    <property type="entry name" value="GLUCOSAMINE--FRUCTOSE-6-PHOSPHATE AMINOTRANSFERASE, ISOMERIZING"/>
    <property type="match status" value="1"/>
</dbReference>
<dbReference type="InterPro" id="IPR035466">
    <property type="entry name" value="GlmS/AgaS_SIS"/>
</dbReference>
<sequence length="319" mass="33977">MDPDLFAADLEAKPRFLRELSELLTGADPWSVLPMGTRLVFVGMGSSHYAASIAAARLRARGVNAVAELASSDLLPAPDGHTVVIAVSAGGGSRETASAVQWYAGHCPIVLLTNRLESPLVHAVDAVVPMSAGDEQGGVACRTFQHTLVMLLALEARLASPSLDLPTLVTAAARATSDLLDRRAQWLPELTGLLVGPDGIHVVAPARRLSSSQQSSLMLREGPRIPATASETGDWNHVDVYLTKSTDYRLLLLTGSPWEEELLKWTNKRGSTVVAVGADVPGAAMSLRYEGDDNDDVRLLTETLVAELLAASLWRSQSS</sequence>
<dbReference type="EMBL" id="CAFBIZ010000027">
    <property type="protein sequence ID" value="CAB4847026.1"/>
    <property type="molecule type" value="Genomic_DNA"/>
</dbReference>
<reference evidence="3" key="1">
    <citation type="submission" date="2020-05" db="EMBL/GenBank/DDBJ databases">
        <authorList>
            <person name="Chiriac C."/>
            <person name="Salcher M."/>
            <person name="Ghai R."/>
            <person name="Kavagutti S V."/>
        </authorList>
    </citation>
    <scope>NUCLEOTIDE SEQUENCE</scope>
</reference>
<organism evidence="3">
    <name type="scientific">freshwater metagenome</name>
    <dbReference type="NCBI Taxonomy" id="449393"/>
    <lineage>
        <taxon>unclassified sequences</taxon>
        <taxon>metagenomes</taxon>
        <taxon>ecological metagenomes</taxon>
    </lineage>
</organism>
<feature type="domain" description="SIS" evidence="2">
    <location>
        <begin position="20"/>
        <end position="164"/>
    </location>
</feature>
<dbReference type="Pfam" id="PF01380">
    <property type="entry name" value="SIS"/>
    <property type="match status" value="1"/>
</dbReference>
<evidence type="ECO:0000313" key="3">
    <source>
        <dbReference type="EMBL" id="CAB4847026.1"/>
    </source>
</evidence>
<evidence type="ECO:0000259" key="2">
    <source>
        <dbReference type="PROSITE" id="PS51464"/>
    </source>
</evidence>
<dbReference type="GO" id="GO:0006047">
    <property type="term" value="P:UDP-N-acetylglucosamine metabolic process"/>
    <property type="evidence" value="ECO:0007669"/>
    <property type="project" value="TreeGrafter"/>
</dbReference>
<dbReference type="GO" id="GO:0006002">
    <property type="term" value="P:fructose 6-phosphate metabolic process"/>
    <property type="evidence" value="ECO:0007669"/>
    <property type="project" value="TreeGrafter"/>
</dbReference>
<dbReference type="GO" id="GO:0004360">
    <property type="term" value="F:glutamine-fructose-6-phosphate transaminase (isomerizing) activity"/>
    <property type="evidence" value="ECO:0007669"/>
    <property type="project" value="TreeGrafter"/>
</dbReference>
<proteinExistence type="predicted"/>
<dbReference type="GO" id="GO:0006487">
    <property type="term" value="P:protein N-linked glycosylation"/>
    <property type="evidence" value="ECO:0007669"/>
    <property type="project" value="TreeGrafter"/>
</dbReference>